<proteinExistence type="predicted"/>
<reference evidence="1" key="2">
    <citation type="submission" date="2025-09" db="UniProtKB">
        <authorList>
            <consortium name="EnsemblPlants"/>
        </authorList>
    </citation>
    <scope>IDENTIFICATION</scope>
</reference>
<organism evidence="1 2">
    <name type="scientific">Avena sativa</name>
    <name type="common">Oat</name>
    <dbReference type="NCBI Taxonomy" id="4498"/>
    <lineage>
        <taxon>Eukaryota</taxon>
        <taxon>Viridiplantae</taxon>
        <taxon>Streptophyta</taxon>
        <taxon>Embryophyta</taxon>
        <taxon>Tracheophyta</taxon>
        <taxon>Spermatophyta</taxon>
        <taxon>Magnoliopsida</taxon>
        <taxon>Liliopsida</taxon>
        <taxon>Poales</taxon>
        <taxon>Poaceae</taxon>
        <taxon>BOP clade</taxon>
        <taxon>Pooideae</taxon>
        <taxon>Poodae</taxon>
        <taxon>Poeae</taxon>
        <taxon>Poeae Chloroplast Group 1 (Aveneae type)</taxon>
        <taxon>Aveninae</taxon>
        <taxon>Avena</taxon>
    </lineage>
</organism>
<name>A0ACD5UN68_AVESA</name>
<protein>
    <submittedName>
        <fullName evidence="1">Uncharacterized protein</fullName>
    </submittedName>
</protein>
<evidence type="ECO:0000313" key="2">
    <source>
        <dbReference type="Proteomes" id="UP001732700"/>
    </source>
</evidence>
<sequence length="373" mass="40981">MENLFSLDVEIPNTGPFRTPSPSLHPQEDNGGVGGERIDVGGGVRSGGAVNRCLSEWCFQKFIDDSPLLDTPAASAVNLDANSGPYNNPEAEASRKRRGNVHWEQDTSVVEDIPTPPTPTTATAMLDPMAYNTMLRRKLDADLAAVAMWRAQTSHGIPQQGSHGNRSSRNSNASNNVGSPNHIGDVGVHQLSSSYWDPSSSEDDMEGNAETTGNMNVTAAKVKKRKESNRDSARRSRSRKAAHMKELEEQVKMSEETMKRLTIASNFPQATPLSGSRLNTISNTLFPTQDTSVSYFYTTKTDDDVNNRYIHELAPITTFQIFNPSTSLCIQPMVTLDHHQIRTRGGIPSTSVPKTQWEATITDQNEFVNMGMQ</sequence>
<evidence type="ECO:0000313" key="1">
    <source>
        <dbReference type="EnsemblPlants" id="AVESA.00010b.r2.2CG0286970.2.CDS"/>
    </source>
</evidence>
<keyword evidence="2" id="KW-1185">Reference proteome</keyword>
<reference evidence="1" key="1">
    <citation type="submission" date="2021-05" db="EMBL/GenBank/DDBJ databases">
        <authorList>
            <person name="Scholz U."/>
            <person name="Mascher M."/>
            <person name="Fiebig A."/>
        </authorList>
    </citation>
    <scope>NUCLEOTIDE SEQUENCE [LARGE SCALE GENOMIC DNA]</scope>
</reference>
<dbReference type="EnsemblPlants" id="AVESA.00010b.r2.2CG0286970.2">
    <property type="protein sequence ID" value="AVESA.00010b.r2.2CG0286970.2.CDS"/>
    <property type="gene ID" value="AVESA.00010b.r2.2CG0286970"/>
</dbReference>
<dbReference type="Proteomes" id="UP001732700">
    <property type="component" value="Chromosome 2C"/>
</dbReference>
<accession>A0ACD5UN68</accession>